<dbReference type="Proteomes" id="UP000642144">
    <property type="component" value="Unassembled WGS sequence"/>
</dbReference>
<accession>A0ABW9W0M5</accession>
<dbReference type="InterPro" id="IPR036388">
    <property type="entry name" value="WH-like_DNA-bd_sf"/>
</dbReference>
<dbReference type="PROSITE" id="PS50931">
    <property type="entry name" value="HTH_LYSR"/>
    <property type="match status" value="1"/>
</dbReference>
<dbReference type="SUPFAM" id="SSF53850">
    <property type="entry name" value="Periplasmic binding protein-like II"/>
    <property type="match status" value="1"/>
</dbReference>
<evidence type="ECO:0000313" key="6">
    <source>
        <dbReference type="EMBL" id="MYN27458.1"/>
    </source>
</evidence>
<name>A0ABW9W0M5_9BURK</name>
<evidence type="ECO:0000256" key="4">
    <source>
        <dbReference type="ARBA" id="ARBA00023163"/>
    </source>
</evidence>
<comment type="caution">
    <text evidence="6">The sequence shown here is derived from an EMBL/GenBank/DDBJ whole genome shotgun (WGS) entry which is preliminary data.</text>
</comment>
<dbReference type="InterPro" id="IPR005119">
    <property type="entry name" value="LysR_subst-bd"/>
</dbReference>
<dbReference type="EMBL" id="WWCT01000009">
    <property type="protein sequence ID" value="MYN27458.1"/>
    <property type="molecule type" value="Genomic_DNA"/>
</dbReference>
<gene>
    <name evidence="6" type="ORF">GTP69_13655</name>
</gene>
<evidence type="ECO:0000256" key="2">
    <source>
        <dbReference type="ARBA" id="ARBA00023015"/>
    </source>
</evidence>
<dbReference type="Pfam" id="PF00126">
    <property type="entry name" value="HTH_1"/>
    <property type="match status" value="1"/>
</dbReference>
<dbReference type="InterPro" id="IPR000847">
    <property type="entry name" value="LysR_HTH_N"/>
</dbReference>
<reference evidence="6 7" key="1">
    <citation type="submission" date="2019-12" db="EMBL/GenBank/DDBJ databases">
        <title>Novel species isolated from a subtropical stream in China.</title>
        <authorList>
            <person name="Lu H."/>
        </authorList>
    </citation>
    <scope>NUCLEOTIDE SEQUENCE [LARGE SCALE GENOMIC DNA]</scope>
    <source>
        <strain evidence="6 7">CY42W</strain>
    </source>
</reference>
<dbReference type="Gene3D" id="3.40.190.10">
    <property type="entry name" value="Periplasmic binding protein-like II"/>
    <property type="match status" value="2"/>
</dbReference>
<dbReference type="Pfam" id="PF03466">
    <property type="entry name" value="LysR_substrate"/>
    <property type="match status" value="1"/>
</dbReference>
<protein>
    <submittedName>
        <fullName evidence="6">LysR family transcriptional regulator</fullName>
    </submittedName>
</protein>
<evidence type="ECO:0000313" key="7">
    <source>
        <dbReference type="Proteomes" id="UP000642144"/>
    </source>
</evidence>
<keyword evidence="3" id="KW-0238">DNA-binding</keyword>
<dbReference type="InterPro" id="IPR058163">
    <property type="entry name" value="LysR-type_TF_proteobact-type"/>
</dbReference>
<evidence type="ECO:0000256" key="1">
    <source>
        <dbReference type="ARBA" id="ARBA00009437"/>
    </source>
</evidence>
<comment type="similarity">
    <text evidence="1">Belongs to the LysR transcriptional regulatory family.</text>
</comment>
<keyword evidence="7" id="KW-1185">Reference proteome</keyword>
<organism evidence="6 7">
    <name type="scientific">Duganella levis</name>
    <dbReference type="NCBI Taxonomy" id="2692169"/>
    <lineage>
        <taxon>Bacteria</taxon>
        <taxon>Pseudomonadati</taxon>
        <taxon>Pseudomonadota</taxon>
        <taxon>Betaproteobacteria</taxon>
        <taxon>Burkholderiales</taxon>
        <taxon>Oxalobacteraceae</taxon>
        <taxon>Telluria group</taxon>
        <taxon>Duganella</taxon>
    </lineage>
</organism>
<dbReference type="RefSeq" id="WP_161055403.1">
    <property type="nucleotide sequence ID" value="NZ_WWCT01000009.1"/>
</dbReference>
<dbReference type="InterPro" id="IPR036390">
    <property type="entry name" value="WH_DNA-bd_sf"/>
</dbReference>
<feature type="domain" description="HTH lysR-type" evidence="5">
    <location>
        <begin position="6"/>
        <end position="63"/>
    </location>
</feature>
<dbReference type="PANTHER" id="PTHR30537">
    <property type="entry name" value="HTH-TYPE TRANSCRIPTIONAL REGULATOR"/>
    <property type="match status" value="1"/>
</dbReference>
<proteinExistence type="inferred from homology"/>
<dbReference type="PANTHER" id="PTHR30537:SF5">
    <property type="entry name" value="HTH-TYPE TRANSCRIPTIONAL ACTIVATOR TTDR-RELATED"/>
    <property type="match status" value="1"/>
</dbReference>
<evidence type="ECO:0000259" key="5">
    <source>
        <dbReference type="PROSITE" id="PS50931"/>
    </source>
</evidence>
<dbReference type="SUPFAM" id="SSF46785">
    <property type="entry name" value="Winged helix' DNA-binding domain"/>
    <property type="match status" value="1"/>
</dbReference>
<keyword evidence="4" id="KW-0804">Transcription</keyword>
<keyword evidence="2" id="KW-0805">Transcription regulation</keyword>
<evidence type="ECO:0000256" key="3">
    <source>
        <dbReference type="ARBA" id="ARBA00023125"/>
    </source>
</evidence>
<sequence length="310" mass="33319">MNDVEPSLDDLTIFLAVCKAGGFRAAAKQLGLSASHVSETLTRMEAQLGVPLLSRTTRSVMPTAAGQALADRIAPLLSATRAALLEVTSAQAEVRGLLKLNIGTALMDMLAPLINEFLDAYPAVRVELVINDRLVDIIAAGCDAGIRYGKNLSPGMIAVPIGPRFQHLALAASPEYLARRGAPAHPDELLQHACIRMRFSSGALSPWTFERDGEVLTVDAPSRLTVGVQAAEAAVVYACAGHGLVCTLDHWLAPHLQTGKLIPVLEDWWHQIDGPWMYFPNRLMPAPLRAFVDLIASKRQSGGDGLPLLR</sequence>
<dbReference type="Gene3D" id="1.10.10.10">
    <property type="entry name" value="Winged helix-like DNA-binding domain superfamily/Winged helix DNA-binding domain"/>
    <property type="match status" value="1"/>
</dbReference>